<evidence type="ECO:0000256" key="2">
    <source>
        <dbReference type="ARBA" id="ARBA00008444"/>
    </source>
</evidence>
<evidence type="ECO:0008006" key="14">
    <source>
        <dbReference type="Google" id="ProtNLM"/>
    </source>
</evidence>
<keyword evidence="9" id="KW-0496">Mitochondrion</keyword>
<evidence type="ECO:0000313" key="13">
    <source>
        <dbReference type="Proteomes" id="UP001642484"/>
    </source>
</evidence>
<reference evidence="12 13" key="1">
    <citation type="submission" date="2024-02" db="EMBL/GenBank/DDBJ databases">
        <authorList>
            <person name="Chen Y."/>
            <person name="Shah S."/>
            <person name="Dougan E. K."/>
            <person name="Thang M."/>
            <person name="Chan C."/>
        </authorList>
    </citation>
    <scope>NUCLEOTIDE SEQUENCE [LARGE SCALE GENOMIC DNA]</scope>
</reference>
<evidence type="ECO:0000256" key="1">
    <source>
        <dbReference type="ARBA" id="ARBA00004448"/>
    </source>
</evidence>
<comment type="caution">
    <text evidence="12">The sequence shown here is derived from an EMBL/GenBank/DDBJ whole genome shotgun (WGS) entry which is preliminary data.</text>
</comment>
<dbReference type="PANTHER" id="PTHR10485:SF0">
    <property type="entry name" value="AT05822P-RELATED"/>
    <property type="match status" value="1"/>
</dbReference>
<evidence type="ECO:0000256" key="7">
    <source>
        <dbReference type="ARBA" id="ARBA00022989"/>
    </source>
</evidence>
<dbReference type="PROSITE" id="PS51257">
    <property type="entry name" value="PROKAR_LIPOPROTEIN"/>
    <property type="match status" value="1"/>
</dbReference>
<dbReference type="Pfam" id="PF02466">
    <property type="entry name" value="Tim17"/>
    <property type="match status" value="1"/>
</dbReference>
<evidence type="ECO:0000256" key="11">
    <source>
        <dbReference type="SAM" id="Phobius"/>
    </source>
</evidence>
<keyword evidence="13" id="KW-1185">Reference proteome</keyword>
<accession>A0ABP0K8Z8</accession>
<evidence type="ECO:0000256" key="4">
    <source>
        <dbReference type="ARBA" id="ARBA00022692"/>
    </source>
</evidence>
<keyword evidence="6" id="KW-0653">Protein transport</keyword>
<evidence type="ECO:0000256" key="9">
    <source>
        <dbReference type="ARBA" id="ARBA00023128"/>
    </source>
</evidence>
<dbReference type="PANTHER" id="PTHR10485">
    <property type="entry name" value="MITOCHONDRIAL IMPORT INNER MEMBRANE TRANSLOCASE SUBUNIT TIM-17"/>
    <property type="match status" value="1"/>
</dbReference>
<dbReference type="EMBL" id="CAXAMN010007780">
    <property type="protein sequence ID" value="CAK9022865.1"/>
    <property type="molecule type" value="Genomic_DNA"/>
</dbReference>
<evidence type="ECO:0000256" key="8">
    <source>
        <dbReference type="ARBA" id="ARBA00023010"/>
    </source>
</evidence>
<protein>
    <recommendedName>
        <fullName evidence="14">Mitochondrial import inner membrane translocase subunit TIM22</fullName>
    </recommendedName>
</protein>
<organism evidence="12 13">
    <name type="scientific">Durusdinium trenchii</name>
    <dbReference type="NCBI Taxonomy" id="1381693"/>
    <lineage>
        <taxon>Eukaryota</taxon>
        <taxon>Sar</taxon>
        <taxon>Alveolata</taxon>
        <taxon>Dinophyceae</taxon>
        <taxon>Suessiales</taxon>
        <taxon>Symbiodiniaceae</taxon>
        <taxon>Durusdinium</taxon>
    </lineage>
</organism>
<comment type="similarity">
    <text evidence="2">Belongs to the Tim17/Tim22/Tim23 family.</text>
</comment>
<feature type="transmembrane region" description="Helical" evidence="11">
    <location>
        <begin position="20"/>
        <end position="38"/>
    </location>
</feature>
<keyword evidence="10 11" id="KW-0472">Membrane</keyword>
<keyword evidence="3" id="KW-0813">Transport</keyword>
<evidence type="ECO:0000313" key="12">
    <source>
        <dbReference type="EMBL" id="CAK9022865.1"/>
    </source>
</evidence>
<keyword evidence="7 11" id="KW-1133">Transmembrane helix</keyword>
<sequence length="159" mass="16691">MGEGSRRLPCPERIVDMVGFAFGAGACGGFCMTFVRSLRNFPKGHRLAGAFAAAQTRAPQLASTFAMWSGLFHSFDCAVSQRHLDPQGARSSVDAACCGFLTAGARSPTISSTPTLQKVDDLGDEVLSLRQGPRAASLNALFGAFCVGFIDVVSGNARL</sequence>
<dbReference type="Proteomes" id="UP001642484">
    <property type="component" value="Unassembled WGS sequence"/>
</dbReference>
<evidence type="ECO:0000256" key="10">
    <source>
        <dbReference type="ARBA" id="ARBA00023136"/>
    </source>
</evidence>
<evidence type="ECO:0000256" key="6">
    <source>
        <dbReference type="ARBA" id="ARBA00022927"/>
    </source>
</evidence>
<evidence type="ECO:0000256" key="3">
    <source>
        <dbReference type="ARBA" id="ARBA00022448"/>
    </source>
</evidence>
<keyword evidence="4 11" id="KW-0812">Transmembrane</keyword>
<comment type="subcellular location">
    <subcellularLocation>
        <location evidence="1">Mitochondrion inner membrane</location>
        <topology evidence="1">Multi-pass membrane protein</topology>
    </subcellularLocation>
</comment>
<keyword evidence="5" id="KW-0999">Mitochondrion inner membrane</keyword>
<proteinExistence type="inferred from homology"/>
<evidence type="ECO:0000256" key="5">
    <source>
        <dbReference type="ARBA" id="ARBA00022792"/>
    </source>
</evidence>
<name>A0ABP0K8Z8_9DINO</name>
<gene>
    <name evidence="12" type="ORF">CCMP2556_LOCUS15011</name>
</gene>
<keyword evidence="8" id="KW-0811">Translocation</keyword>